<dbReference type="Gene3D" id="1.10.238.10">
    <property type="entry name" value="EF-hand"/>
    <property type="match status" value="1"/>
</dbReference>
<feature type="domain" description="Thioredoxin" evidence="9">
    <location>
        <begin position="19"/>
        <end position="171"/>
    </location>
</feature>
<feature type="domain" description="Cytochrome c" evidence="8">
    <location>
        <begin position="200"/>
        <end position="283"/>
    </location>
</feature>
<dbReference type="SUPFAM" id="SSF47473">
    <property type="entry name" value="EF-hand"/>
    <property type="match status" value="1"/>
</dbReference>
<reference evidence="11" key="1">
    <citation type="submission" date="2016-10" db="EMBL/GenBank/DDBJ databases">
        <authorList>
            <person name="Varghese N."/>
            <person name="Submissions S."/>
        </authorList>
    </citation>
    <scope>NUCLEOTIDE SEQUENCE [LARGE SCALE GENOMIC DNA]</scope>
    <source>
        <strain evidence="11">DSM 26348</strain>
    </source>
</reference>
<dbReference type="CDD" id="cd00051">
    <property type="entry name" value="EFh"/>
    <property type="match status" value="1"/>
</dbReference>
<keyword evidence="3 5" id="KW-0408">Iron</keyword>
<dbReference type="PANTHER" id="PTHR43640">
    <property type="entry name" value="OS07G0260300 PROTEIN"/>
    <property type="match status" value="1"/>
</dbReference>
<dbReference type="GO" id="GO:0005509">
    <property type="term" value="F:calcium ion binding"/>
    <property type="evidence" value="ECO:0007669"/>
    <property type="project" value="InterPro"/>
</dbReference>
<dbReference type="InterPro" id="IPR036909">
    <property type="entry name" value="Cyt_c-like_dom_sf"/>
</dbReference>
<sequence length="648" mass="71418">MHALRLCLLGCLLIVPSIAGAEQKSLEFKLPDHRGHEVSLQDFGKSKTVVVAFLGTQCPLAKLYAVRLQELAGQYSPDDVAFIAVDSNTQDSLAEITAFIRQHQLSYPVLKDLGAKVADRFSAQRTPQVFLLDASRTVRYSGRVDDQYLVGVMRDKPQRADLKAAIDEVLAGKPVSVATTSAIGCLIGRSATPKADSPVTYSNQIARIFQNHCVECHRPGEIGPFPMLSYDDVAGWGPMIAEVVSEQRMPPWHADPHFGKFVNDTSLNADEKEQIATWVKNGCPEGNPSELPEPKTFVEGWQLSKEPDAVVVMADKPYVVPADGGKEGIRYQQFWAPTNLKEDSWMTGGEVRPGNRAVVHHVIVYVHPEGKRTKKHDFLTAYVPGLRMTPLPPGAAKKIPAGSWLRFEIHYTPNGQQQEDLTSVGFVFADPEQITHEVKTTVAGSRDFVIQPQLDNQTFSGRSPKSPIDVQLISMSPHMHLRGKSFEYIAEYPDGRKEVLLKVPHYDFNWQTRYTLVEAITLPAGTVIRCNAAFDNSPRNLANPDPSATVRWGDQSWEEMLLGYMDIMYPAGPGRLAGARAGLGLPPGLDAASILKHVDKNSDGKVSREEAKAAPLLDTHFERVDQNKDGFVTDTELKEALAKLAASI</sequence>
<dbReference type="InterPro" id="IPR047262">
    <property type="entry name" value="PRX-like1"/>
</dbReference>
<dbReference type="GO" id="GO:0020037">
    <property type="term" value="F:heme binding"/>
    <property type="evidence" value="ECO:0007669"/>
    <property type="project" value="InterPro"/>
</dbReference>
<evidence type="ECO:0000259" key="8">
    <source>
        <dbReference type="PROSITE" id="PS51007"/>
    </source>
</evidence>
<evidence type="ECO:0000256" key="2">
    <source>
        <dbReference type="ARBA" id="ARBA00022723"/>
    </source>
</evidence>
<dbReference type="PROSITE" id="PS50222">
    <property type="entry name" value="EF_HAND_2"/>
    <property type="match status" value="1"/>
</dbReference>
<evidence type="ECO:0000256" key="3">
    <source>
        <dbReference type="ARBA" id="ARBA00023004"/>
    </source>
</evidence>
<dbReference type="EMBL" id="FOQD01000001">
    <property type="protein sequence ID" value="SFH53397.1"/>
    <property type="molecule type" value="Genomic_DNA"/>
</dbReference>
<evidence type="ECO:0000313" key="11">
    <source>
        <dbReference type="Proteomes" id="UP000199518"/>
    </source>
</evidence>
<dbReference type="InterPro" id="IPR009056">
    <property type="entry name" value="Cyt_c-like_dom"/>
</dbReference>
<dbReference type="InterPro" id="IPR036249">
    <property type="entry name" value="Thioredoxin-like_sf"/>
</dbReference>
<dbReference type="InterPro" id="IPR018247">
    <property type="entry name" value="EF_Hand_1_Ca_BS"/>
</dbReference>
<dbReference type="InterPro" id="IPR013766">
    <property type="entry name" value="Thioredoxin_domain"/>
</dbReference>
<dbReference type="Gene3D" id="3.40.30.10">
    <property type="entry name" value="Glutaredoxin"/>
    <property type="match status" value="1"/>
</dbReference>
<proteinExistence type="predicted"/>
<feature type="signal peptide" evidence="6">
    <location>
        <begin position="1"/>
        <end position="21"/>
    </location>
</feature>
<keyword evidence="1 5" id="KW-0349">Heme</keyword>
<dbReference type="PANTHER" id="PTHR43640:SF1">
    <property type="entry name" value="THIOREDOXIN-DEPENDENT PEROXIREDOXIN"/>
    <property type="match status" value="1"/>
</dbReference>
<gene>
    <name evidence="10" type="ORF">SAMN05421753_10153</name>
</gene>
<dbReference type="STRING" id="1576369.SAMN05421753_10153"/>
<dbReference type="PROSITE" id="PS51352">
    <property type="entry name" value="THIOREDOXIN_2"/>
    <property type="match status" value="1"/>
</dbReference>
<dbReference type="RefSeq" id="WP_175516924.1">
    <property type="nucleotide sequence ID" value="NZ_FOQD01000001.1"/>
</dbReference>
<dbReference type="SUPFAM" id="SSF52833">
    <property type="entry name" value="Thioredoxin-like"/>
    <property type="match status" value="1"/>
</dbReference>
<dbReference type="GO" id="GO:0016715">
    <property type="term" value="F:oxidoreductase activity, acting on paired donors, with incorporation or reduction of molecular oxygen, reduced ascorbate as one donor, and incorporation of one atom of oxygen"/>
    <property type="evidence" value="ECO:0007669"/>
    <property type="project" value="InterPro"/>
</dbReference>
<dbReference type="InterPro" id="IPR000866">
    <property type="entry name" value="AhpC/TSA"/>
</dbReference>
<evidence type="ECO:0000256" key="6">
    <source>
        <dbReference type="SAM" id="SignalP"/>
    </source>
</evidence>
<keyword evidence="2 5" id="KW-0479">Metal-binding</keyword>
<dbReference type="Gene3D" id="2.60.120.230">
    <property type="match status" value="1"/>
</dbReference>
<keyword evidence="4" id="KW-1015">Disulfide bond</keyword>
<dbReference type="AlphaFoldDB" id="A0A1I3ATJ1"/>
<feature type="chain" id="PRO_5011761863" evidence="6">
    <location>
        <begin position="22"/>
        <end position="648"/>
    </location>
</feature>
<keyword evidence="6" id="KW-0732">Signal</keyword>
<evidence type="ECO:0000256" key="4">
    <source>
        <dbReference type="ARBA" id="ARBA00023157"/>
    </source>
</evidence>
<dbReference type="InterPro" id="IPR008977">
    <property type="entry name" value="PHM/PNGase_F_dom_sf"/>
</dbReference>
<dbReference type="PROSITE" id="PS51007">
    <property type="entry name" value="CYTC"/>
    <property type="match status" value="1"/>
</dbReference>
<feature type="domain" description="EF-hand" evidence="7">
    <location>
        <begin position="612"/>
        <end position="647"/>
    </location>
</feature>
<dbReference type="Proteomes" id="UP000199518">
    <property type="component" value="Unassembled WGS sequence"/>
</dbReference>
<dbReference type="GO" id="GO:0009055">
    <property type="term" value="F:electron transfer activity"/>
    <property type="evidence" value="ECO:0007669"/>
    <property type="project" value="InterPro"/>
</dbReference>
<accession>A0A1I3ATJ1</accession>
<dbReference type="SUPFAM" id="SSF49742">
    <property type="entry name" value="PHM/PNGase F"/>
    <property type="match status" value="2"/>
</dbReference>
<dbReference type="Pfam" id="PF00578">
    <property type="entry name" value="AhpC-TSA"/>
    <property type="match status" value="1"/>
</dbReference>
<name>A0A1I3ATJ1_9PLAN</name>
<dbReference type="PROSITE" id="PS00018">
    <property type="entry name" value="EF_HAND_1"/>
    <property type="match status" value="1"/>
</dbReference>
<dbReference type="InterPro" id="IPR014784">
    <property type="entry name" value="Cu2_ascorb_mOase-like_C"/>
</dbReference>
<evidence type="ECO:0000259" key="7">
    <source>
        <dbReference type="PROSITE" id="PS50222"/>
    </source>
</evidence>
<dbReference type="InterPro" id="IPR002048">
    <property type="entry name" value="EF_hand_dom"/>
</dbReference>
<dbReference type="Gene3D" id="2.60.120.310">
    <property type="entry name" value="Copper type II, ascorbate-dependent monooxygenase, N-terminal domain"/>
    <property type="match status" value="1"/>
</dbReference>
<organism evidence="10 11">
    <name type="scientific">Planctomicrobium piriforme</name>
    <dbReference type="NCBI Taxonomy" id="1576369"/>
    <lineage>
        <taxon>Bacteria</taxon>
        <taxon>Pseudomonadati</taxon>
        <taxon>Planctomycetota</taxon>
        <taxon>Planctomycetia</taxon>
        <taxon>Planctomycetales</taxon>
        <taxon>Planctomycetaceae</taxon>
        <taxon>Planctomicrobium</taxon>
    </lineage>
</organism>
<evidence type="ECO:0000313" key="10">
    <source>
        <dbReference type="EMBL" id="SFH53397.1"/>
    </source>
</evidence>
<dbReference type="GO" id="GO:0016209">
    <property type="term" value="F:antioxidant activity"/>
    <property type="evidence" value="ECO:0007669"/>
    <property type="project" value="InterPro"/>
</dbReference>
<dbReference type="InterPro" id="IPR011992">
    <property type="entry name" value="EF-hand-dom_pair"/>
</dbReference>
<protein>
    <submittedName>
        <fullName evidence="10">Peroxiredoxin</fullName>
    </submittedName>
</protein>
<evidence type="ECO:0000256" key="5">
    <source>
        <dbReference type="PROSITE-ProRule" id="PRU00433"/>
    </source>
</evidence>
<dbReference type="GO" id="GO:0005507">
    <property type="term" value="F:copper ion binding"/>
    <property type="evidence" value="ECO:0007669"/>
    <property type="project" value="InterPro"/>
</dbReference>
<keyword evidence="11" id="KW-1185">Reference proteome</keyword>
<dbReference type="SUPFAM" id="SSF46626">
    <property type="entry name" value="Cytochrome c"/>
    <property type="match status" value="1"/>
</dbReference>
<evidence type="ECO:0000256" key="1">
    <source>
        <dbReference type="ARBA" id="ARBA00022617"/>
    </source>
</evidence>
<dbReference type="Pfam" id="PF13202">
    <property type="entry name" value="EF-hand_5"/>
    <property type="match status" value="1"/>
</dbReference>
<evidence type="ECO:0000259" key="9">
    <source>
        <dbReference type="PROSITE" id="PS51352"/>
    </source>
</evidence>
<dbReference type="InterPro" id="IPR036939">
    <property type="entry name" value="Cu2_ascorb_mOase_N_sf"/>
</dbReference>